<gene>
    <name evidence="1" type="ORF">LOK49_LG04G01347</name>
</gene>
<proteinExistence type="predicted"/>
<reference evidence="1 2" key="1">
    <citation type="journal article" date="2022" name="Plant J.">
        <title>Chromosome-level genome of Camellia lanceoleosa provides a valuable resource for understanding genome evolution and self-incompatibility.</title>
        <authorList>
            <person name="Gong W."/>
            <person name="Xiao S."/>
            <person name="Wang L."/>
            <person name="Liao Z."/>
            <person name="Chang Y."/>
            <person name="Mo W."/>
            <person name="Hu G."/>
            <person name="Li W."/>
            <person name="Zhao G."/>
            <person name="Zhu H."/>
            <person name="Hu X."/>
            <person name="Ji K."/>
            <person name="Xiang X."/>
            <person name="Song Q."/>
            <person name="Yuan D."/>
            <person name="Jin S."/>
            <person name="Zhang L."/>
        </authorList>
    </citation>
    <scope>NUCLEOTIDE SEQUENCE [LARGE SCALE GENOMIC DNA]</scope>
    <source>
        <strain evidence="1">SQ_2022a</strain>
    </source>
</reference>
<sequence>MQHPCNECKGTGETINDKDRCPQCKGEKVVQEKKDFNICTSYLAKEKDLAKIQELHSKEVKSSYDSYLKGLTILKGRCYLEEHVVL</sequence>
<name>A0ACC0HV45_9ERIC</name>
<dbReference type="EMBL" id="CM045759">
    <property type="protein sequence ID" value="KAI8016939.1"/>
    <property type="molecule type" value="Genomic_DNA"/>
</dbReference>
<organism evidence="1 2">
    <name type="scientific">Camellia lanceoleosa</name>
    <dbReference type="NCBI Taxonomy" id="1840588"/>
    <lineage>
        <taxon>Eukaryota</taxon>
        <taxon>Viridiplantae</taxon>
        <taxon>Streptophyta</taxon>
        <taxon>Embryophyta</taxon>
        <taxon>Tracheophyta</taxon>
        <taxon>Spermatophyta</taxon>
        <taxon>Magnoliopsida</taxon>
        <taxon>eudicotyledons</taxon>
        <taxon>Gunneridae</taxon>
        <taxon>Pentapetalae</taxon>
        <taxon>asterids</taxon>
        <taxon>Ericales</taxon>
        <taxon>Theaceae</taxon>
        <taxon>Camellia</taxon>
    </lineage>
</organism>
<keyword evidence="2" id="KW-1185">Reference proteome</keyword>
<accession>A0ACC0HV45</accession>
<dbReference type="Proteomes" id="UP001060215">
    <property type="component" value="Chromosome 2"/>
</dbReference>
<protein>
    <submittedName>
        <fullName evidence="1">Uncharacterized protein</fullName>
    </submittedName>
</protein>
<evidence type="ECO:0000313" key="1">
    <source>
        <dbReference type="EMBL" id="KAI8016939.1"/>
    </source>
</evidence>
<comment type="caution">
    <text evidence="1">The sequence shown here is derived from an EMBL/GenBank/DDBJ whole genome shotgun (WGS) entry which is preliminary data.</text>
</comment>
<evidence type="ECO:0000313" key="2">
    <source>
        <dbReference type="Proteomes" id="UP001060215"/>
    </source>
</evidence>